<gene>
    <name evidence="1" type="ORF">GCM10011614_35520</name>
</gene>
<reference evidence="1" key="2">
    <citation type="submission" date="2020-09" db="EMBL/GenBank/DDBJ databases">
        <authorList>
            <person name="Sun Q."/>
            <person name="Kim S."/>
        </authorList>
    </citation>
    <scope>NUCLEOTIDE SEQUENCE</scope>
    <source>
        <strain evidence="1">KCTC 32255</strain>
    </source>
</reference>
<evidence type="ECO:0000313" key="1">
    <source>
        <dbReference type="EMBL" id="GGZ18032.1"/>
    </source>
</evidence>
<dbReference type="AlphaFoldDB" id="A0A918UKC1"/>
<protein>
    <submittedName>
        <fullName evidence="1">Uncharacterized protein</fullName>
    </submittedName>
</protein>
<comment type="caution">
    <text evidence="1">The sequence shown here is derived from an EMBL/GenBank/DDBJ whole genome shotgun (WGS) entry which is preliminary data.</text>
</comment>
<sequence length="42" mass="4501">MVVIQHYFPDHQKPKLSGLGHGDVLGASPDFINVIKGTALVT</sequence>
<accession>A0A918UKC1</accession>
<evidence type="ECO:0000313" key="2">
    <source>
        <dbReference type="Proteomes" id="UP000648075"/>
    </source>
</evidence>
<keyword evidence="2" id="KW-1185">Reference proteome</keyword>
<organism evidence="1 2">
    <name type="scientific">Novosphingobium colocasiae</name>
    <dbReference type="NCBI Taxonomy" id="1256513"/>
    <lineage>
        <taxon>Bacteria</taxon>
        <taxon>Pseudomonadati</taxon>
        <taxon>Pseudomonadota</taxon>
        <taxon>Alphaproteobacteria</taxon>
        <taxon>Sphingomonadales</taxon>
        <taxon>Sphingomonadaceae</taxon>
        <taxon>Novosphingobium</taxon>
    </lineage>
</organism>
<reference evidence="1" key="1">
    <citation type="journal article" date="2014" name="Int. J. Syst. Evol. Microbiol.">
        <title>Complete genome sequence of Corynebacterium casei LMG S-19264T (=DSM 44701T), isolated from a smear-ripened cheese.</title>
        <authorList>
            <consortium name="US DOE Joint Genome Institute (JGI-PGF)"/>
            <person name="Walter F."/>
            <person name="Albersmeier A."/>
            <person name="Kalinowski J."/>
            <person name="Ruckert C."/>
        </authorList>
    </citation>
    <scope>NUCLEOTIDE SEQUENCE</scope>
    <source>
        <strain evidence="1">KCTC 32255</strain>
    </source>
</reference>
<dbReference type="EMBL" id="BMZA01000046">
    <property type="protein sequence ID" value="GGZ18032.1"/>
    <property type="molecule type" value="Genomic_DNA"/>
</dbReference>
<proteinExistence type="predicted"/>
<name>A0A918UKC1_9SPHN</name>
<dbReference type="Proteomes" id="UP000648075">
    <property type="component" value="Unassembled WGS sequence"/>
</dbReference>